<dbReference type="Proteomes" id="UP000192220">
    <property type="component" value="Unplaced"/>
</dbReference>
<keyword evidence="4" id="KW-1185">Reference proteome</keyword>
<feature type="region of interest" description="Disordered" evidence="2">
    <location>
        <begin position="1"/>
        <end position="22"/>
    </location>
</feature>
<dbReference type="STRING" id="52670.A0A2I4AMA8"/>
<dbReference type="AlphaFoldDB" id="A0A2I4AMA8"/>
<evidence type="ECO:0000313" key="4">
    <source>
        <dbReference type="Proteomes" id="UP000192220"/>
    </source>
</evidence>
<dbReference type="OrthoDB" id="26687at2759"/>
<dbReference type="Pfam" id="PF00618">
    <property type="entry name" value="RasGEF_N"/>
    <property type="match status" value="1"/>
</dbReference>
<dbReference type="PROSITE" id="PS50212">
    <property type="entry name" value="RASGEF_NTER"/>
    <property type="match status" value="1"/>
</dbReference>
<dbReference type="GeneID" id="106512531"/>
<evidence type="ECO:0000259" key="3">
    <source>
        <dbReference type="PROSITE" id="PS50212"/>
    </source>
</evidence>
<dbReference type="InterPro" id="IPR000651">
    <property type="entry name" value="Ras-like_Gua-exchang_fac_N"/>
</dbReference>
<accession>A0A2I4AMA8</accession>
<dbReference type="KEGG" id="alim:106512531"/>
<sequence length="164" mass="18645">MRTILPLCGGGGVGDDEEEPHSHHRSWVGWMKRLLWVRSSRCVDVHTDTEPGVWLRSFHSLDNGGQNEDPVQEWGEEEEDGAMFGITLRREPVLQNSDSSDLASFACVQYHTVKTRRLKAATPERLVAHLFDPECQEPDFVHAFLSTYRTFTSGGAFVELLFKR</sequence>
<dbReference type="RefSeq" id="XP_013856581.1">
    <property type="nucleotide sequence ID" value="XM_014001127.1"/>
</dbReference>
<dbReference type="InParanoid" id="A0A2I4AMA8"/>
<dbReference type="Gene3D" id="1.20.870.10">
    <property type="entry name" value="Son of sevenless (SoS) protein Chain: S domain 1"/>
    <property type="match status" value="1"/>
</dbReference>
<evidence type="ECO:0000256" key="1">
    <source>
        <dbReference type="PROSITE-ProRule" id="PRU00135"/>
    </source>
</evidence>
<keyword evidence="1" id="KW-0344">Guanine-nucleotide releasing factor</keyword>
<evidence type="ECO:0000313" key="5">
    <source>
        <dbReference type="RefSeq" id="XP_013856581.1"/>
    </source>
</evidence>
<proteinExistence type="predicted"/>
<protein>
    <submittedName>
        <fullName evidence="5">Ral guanine nucleotide dissociation stimulator-like 3</fullName>
    </submittedName>
</protein>
<dbReference type="InterPro" id="IPR023578">
    <property type="entry name" value="Ras_GEF_dom_sf"/>
</dbReference>
<name>A0A2I4AMA8_AUSLI</name>
<organism evidence="4 5">
    <name type="scientific">Austrofundulus limnaeus</name>
    <name type="common">Annual killifish</name>
    <dbReference type="NCBI Taxonomy" id="52670"/>
    <lineage>
        <taxon>Eukaryota</taxon>
        <taxon>Metazoa</taxon>
        <taxon>Chordata</taxon>
        <taxon>Craniata</taxon>
        <taxon>Vertebrata</taxon>
        <taxon>Euteleostomi</taxon>
        <taxon>Actinopterygii</taxon>
        <taxon>Neopterygii</taxon>
        <taxon>Teleostei</taxon>
        <taxon>Neoteleostei</taxon>
        <taxon>Acanthomorphata</taxon>
        <taxon>Ovalentaria</taxon>
        <taxon>Atherinomorphae</taxon>
        <taxon>Cyprinodontiformes</taxon>
        <taxon>Rivulidae</taxon>
        <taxon>Austrofundulus</taxon>
    </lineage>
</organism>
<dbReference type="GO" id="GO:0005085">
    <property type="term" value="F:guanyl-nucleotide exchange factor activity"/>
    <property type="evidence" value="ECO:0007669"/>
    <property type="project" value="UniProtKB-KW"/>
</dbReference>
<evidence type="ECO:0000256" key="2">
    <source>
        <dbReference type="SAM" id="MobiDB-lite"/>
    </source>
</evidence>
<dbReference type="SUPFAM" id="SSF48366">
    <property type="entry name" value="Ras GEF"/>
    <property type="match status" value="1"/>
</dbReference>
<gene>
    <name evidence="5" type="primary">LOC106512531</name>
</gene>
<feature type="domain" description="N-terminal Ras-GEF" evidence="3">
    <location>
        <begin position="114"/>
        <end position="164"/>
    </location>
</feature>
<reference evidence="5" key="1">
    <citation type="submission" date="2025-08" db="UniProtKB">
        <authorList>
            <consortium name="RefSeq"/>
        </authorList>
    </citation>
    <scope>IDENTIFICATION</scope>
</reference>